<dbReference type="InterPro" id="IPR006292">
    <property type="entry name" value="RNase_D"/>
</dbReference>
<comment type="cofactor">
    <cofactor evidence="6">
        <name>a divalent metal cation</name>
        <dbReference type="ChEBI" id="CHEBI:60240"/>
    </cofactor>
</comment>
<dbReference type="OrthoDB" id="9800549at2"/>
<dbReference type="STRING" id="1121014.N788_00205"/>
<gene>
    <name evidence="6" type="primary">rnd</name>
    <name evidence="8" type="ORF">N788_00205</name>
</gene>
<dbReference type="Gene3D" id="1.10.150.80">
    <property type="entry name" value="HRDC domain"/>
    <property type="match status" value="2"/>
</dbReference>
<dbReference type="GO" id="GO:0042780">
    <property type="term" value="P:tRNA 3'-end processing"/>
    <property type="evidence" value="ECO:0007669"/>
    <property type="project" value="UniProtKB-UniRule"/>
</dbReference>
<dbReference type="Pfam" id="PF00570">
    <property type="entry name" value="HRDC"/>
    <property type="match status" value="1"/>
</dbReference>
<dbReference type="SUPFAM" id="SSF47819">
    <property type="entry name" value="HRDC-like"/>
    <property type="match status" value="2"/>
</dbReference>
<dbReference type="InterPro" id="IPR010997">
    <property type="entry name" value="HRDC-like_sf"/>
</dbReference>
<comment type="function">
    <text evidence="6">Exonuclease involved in the 3' processing of various precursor tRNAs. Initiates hydrolysis at the 3'-terminus of an RNA molecule and releases 5'-mononucleotides.</text>
</comment>
<evidence type="ECO:0000256" key="6">
    <source>
        <dbReference type="HAMAP-Rule" id="MF_01899"/>
    </source>
</evidence>
<dbReference type="CDD" id="cd06142">
    <property type="entry name" value="RNaseD_exo"/>
    <property type="match status" value="1"/>
</dbReference>
<dbReference type="PANTHER" id="PTHR47649:SF1">
    <property type="entry name" value="RIBONUCLEASE D"/>
    <property type="match status" value="1"/>
</dbReference>
<organism evidence="8 9">
    <name type="scientific">Arenimonas donghaensis DSM 18148 = HO3-R19</name>
    <dbReference type="NCBI Taxonomy" id="1121014"/>
    <lineage>
        <taxon>Bacteria</taxon>
        <taxon>Pseudomonadati</taxon>
        <taxon>Pseudomonadota</taxon>
        <taxon>Gammaproteobacteria</taxon>
        <taxon>Lysobacterales</taxon>
        <taxon>Lysobacteraceae</taxon>
        <taxon>Arenimonas</taxon>
    </lineage>
</organism>
<keyword evidence="3 6" id="KW-0540">Nuclease</keyword>
<keyword evidence="1 6" id="KW-0963">Cytoplasm</keyword>
<accession>A0A087ML71</accession>
<evidence type="ECO:0000313" key="8">
    <source>
        <dbReference type="EMBL" id="KFL37624.1"/>
    </source>
</evidence>
<dbReference type="PATRIC" id="fig|1121014.3.peg.39"/>
<dbReference type="Gene3D" id="3.30.420.10">
    <property type="entry name" value="Ribonuclease H-like superfamily/Ribonuclease H"/>
    <property type="match status" value="1"/>
</dbReference>
<dbReference type="Pfam" id="PF21293">
    <property type="entry name" value="RNAseD_HRDC_C"/>
    <property type="match status" value="1"/>
</dbReference>
<dbReference type="PROSITE" id="PS50967">
    <property type="entry name" value="HRDC"/>
    <property type="match status" value="1"/>
</dbReference>
<protein>
    <recommendedName>
        <fullName evidence="6">Ribonuclease D</fullName>
        <shortName evidence="6">RNase D</shortName>
        <ecNumber evidence="6">3.1.13.5</ecNumber>
    </recommendedName>
</protein>
<dbReference type="InterPro" id="IPR044876">
    <property type="entry name" value="HRDC_dom_sf"/>
</dbReference>
<evidence type="ECO:0000256" key="4">
    <source>
        <dbReference type="ARBA" id="ARBA00022801"/>
    </source>
</evidence>
<evidence type="ECO:0000256" key="3">
    <source>
        <dbReference type="ARBA" id="ARBA00022722"/>
    </source>
</evidence>
<dbReference type="InterPro" id="IPR036397">
    <property type="entry name" value="RNaseH_sf"/>
</dbReference>
<dbReference type="AlphaFoldDB" id="A0A087ML71"/>
<dbReference type="SMART" id="SM00474">
    <property type="entry name" value="35EXOc"/>
    <property type="match status" value="1"/>
</dbReference>
<evidence type="ECO:0000256" key="5">
    <source>
        <dbReference type="ARBA" id="ARBA00022839"/>
    </source>
</evidence>
<keyword evidence="2 6" id="KW-0819">tRNA processing</keyword>
<dbReference type="NCBIfam" id="TIGR01388">
    <property type="entry name" value="rnd"/>
    <property type="match status" value="1"/>
</dbReference>
<dbReference type="GO" id="GO:0003676">
    <property type="term" value="F:nucleic acid binding"/>
    <property type="evidence" value="ECO:0007669"/>
    <property type="project" value="InterPro"/>
</dbReference>
<comment type="similarity">
    <text evidence="6">Belongs to the RNase D family.</text>
</comment>
<dbReference type="EC" id="3.1.13.5" evidence="6"/>
<dbReference type="Pfam" id="PF01612">
    <property type="entry name" value="DNA_pol_A_exo1"/>
    <property type="match status" value="1"/>
</dbReference>
<comment type="subcellular location">
    <subcellularLocation>
        <location evidence="6">Cytoplasm</location>
    </subcellularLocation>
</comment>
<keyword evidence="4 6" id="KW-0378">Hydrolase</keyword>
<proteinExistence type="inferred from homology"/>
<dbReference type="InterPro" id="IPR048579">
    <property type="entry name" value="RNAseD_HRDC_C"/>
</dbReference>
<evidence type="ECO:0000313" key="9">
    <source>
        <dbReference type="Proteomes" id="UP000029085"/>
    </source>
</evidence>
<evidence type="ECO:0000256" key="2">
    <source>
        <dbReference type="ARBA" id="ARBA00022694"/>
    </source>
</evidence>
<comment type="caution">
    <text evidence="8">The sequence shown here is derived from an EMBL/GenBank/DDBJ whole genome shotgun (WGS) entry which is preliminary data.</text>
</comment>
<dbReference type="PANTHER" id="PTHR47649">
    <property type="entry name" value="RIBONUCLEASE D"/>
    <property type="match status" value="1"/>
</dbReference>
<feature type="domain" description="HRDC" evidence="7">
    <location>
        <begin position="209"/>
        <end position="289"/>
    </location>
</feature>
<dbReference type="RefSeq" id="WP_034219800.1">
    <property type="nucleotide sequence ID" value="NZ_AVCJ01000001.1"/>
</dbReference>
<dbReference type="InterPro" id="IPR051086">
    <property type="entry name" value="RNase_D-like"/>
</dbReference>
<dbReference type="GO" id="GO:0005737">
    <property type="term" value="C:cytoplasm"/>
    <property type="evidence" value="ECO:0007669"/>
    <property type="project" value="UniProtKB-SubCell"/>
</dbReference>
<dbReference type="GO" id="GO:0000166">
    <property type="term" value="F:nucleotide binding"/>
    <property type="evidence" value="ECO:0007669"/>
    <property type="project" value="InterPro"/>
</dbReference>
<dbReference type="InterPro" id="IPR002121">
    <property type="entry name" value="HRDC_dom"/>
</dbReference>
<dbReference type="Proteomes" id="UP000029085">
    <property type="component" value="Unassembled WGS sequence"/>
</dbReference>
<keyword evidence="5 6" id="KW-0269">Exonuclease</keyword>
<reference evidence="8 9" key="2">
    <citation type="journal article" date="2015" name="Stand. Genomic Sci.">
        <title>High quality draft genomic sequence of Arenimonas donghaensis DSM 18148(T).</title>
        <authorList>
            <person name="Chen F."/>
            <person name="Wang H."/>
            <person name="Cao Y."/>
            <person name="Li X."/>
            <person name="Wang G."/>
        </authorList>
    </citation>
    <scope>NUCLEOTIDE SEQUENCE [LARGE SCALE GENOMIC DNA]</scope>
    <source>
        <strain evidence="8 9">HO3-R19</strain>
    </source>
</reference>
<comment type="catalytic activity">
    <reaction evidence="6">
        <text>Exonucleolytic cleavage that removes extra residues from the 3'-terminus of tRNA to produce 5'-mononucleotides.</text>
        <dbReference type="EC" id="3.1.13.5"/>
    </reaction>
</comment>
<evidence type="ECO:0000259" key="7">
    <source>
        <dbReference type="PROSITE" id="PS50967"/>
    </source>
</evidence>
<dbReference type="InterPro" id="IPR012337">
    <property type="entry name" value="RNaseH-like_sf"/>
</dbReference>
<dbReference type="InterPro" id="IPR002562">
    <property type="entry name" value="3'-5'_exonuclease_dom"/>
</dbReference>
<keyword evidence="9" id="KW-1185">Reference proteome</keyword>
<reference evidence="9" key="1">
    <citation type="submission" date="2013-08" db="EMBL/GenBank/DDBJ databases">
        <title>Genome sequencing of Arenimonas donghaensis.</title>
        <authorList>
            <person name="Chen F."/>
            <person name="Wang G."/>
        </authorList>
    </citation>
    <scope>NUCLEOTIDE SEQUENCE [LARGE SCALE GENOMIC DNA]</scope>
    <source>
        <strain evidence="9">HO3-R19</strain>
    </source>
</reference>
<sequence>MTSWIDRPDALSERLARWAGQPLVALDTEFIRERTYYPQLALVQLSVPDEILLVDPLVPGMDAALRPLLVDASVTKVMHSASEDLQALQRGCAALPAPLFDTQVAAAMCGLGAGLGYQKLVEQVTGVQLAKGETRSDWLRRPLSDAQKEYAADDVRHVHALHAFLDRELAERGRHAWLQQDAERALHNAADESDDPWPHLAVRSAQSLDAEGQARLVRLLRWREGQARRSDKPKSWVLDNELAVALARRPPRSLSEFHATLDRHPKAPRKARGELWDVLSPPLADGETDLPLALGDSLDKARVKAMQQAVATLAAEHGLPEGLLCSRKHLEALLSGRGWPDALSGWRRELLAPALEPLLANG</sequence>
<dbReference type="SUPFAM" id="SSF53098">
    <property type="entry name" value="Ribonuclease H-like"/>
    <property type="match status" value="1"/>
</dbReference>
<dbReference type="HAMAP" id="MF_01899">
    <property type="entry name" value="RNase_D"/>
    <property type="match status" value="1"/>
</dbReference>
<dbReference type="GO" id="GO:0033890">
    <property type="term" value="F:ribonuclease D activity"/>
    <property type="evidence" value="ECO:0007669"/>
    <property type="project" value="UniProtKB-UniRule"/>
</dbReference>
<dbReference type="EMBL" id="AVCJ01000001">
    <property type="protein sequence ID" value="KFL37624.1"/>
    <property type="molecule type" value="Genomic_DNA"/>
</dbReference>
<dbReference type="GO" id="GO:0008408">
    <property type="term" value="F:3'-5' exonuclease activity"/>
    <property type="evidence" value="ECO:0007669"/>
    <property type="project" value="InterPro"/>
</dbReference>
<name>A0A087ML71_9GAMM</name>
<evidence type="ECO:0000256" key="1">
    <source>
        <dbReference type="ARBA" id="ARBA00022490"/>
    </source>
</evidence>